<dbReference type="CDD" id="cd12148">
    <property type="entry name" value="fungal_TF_MHR"/>
    <property type="match status" value="1"/>
</dbReference>
<dbReference type="Proteomes" id="UP000606974">
    <property type="component" value="Unassembled WGS sequence"/>
</dbReference>
<dbReference type="EMBL" id="JAACFV010000034">
    <property type="protein sequence ID" value="KAF7510056.1"/>
    <property type="molecule type" value="Genomic_DNA"/>
</dbReference>
<reference evidence="2" key="1">
    <citation type="submission" date="2020-02" db="EMBL/GenBank/DDBJ databases">
        <authorList>
            <person name="Palmer J.M."/>
        </authorList>
    </citation>
    <scope>NUCLEOTIDE SEQUENCE</scope>
    <source>
        <strain evidence="2">EPUS1.4</strain>
        <tissue evidence="2">Thallus</tissue>
    </source>
</reference>
<evidence type="ECO:0000256" key="1">
    <source>
        <dbReference type="SAM" id="MobiDB-lite"/>
    </source>
</evidence>
<feature type="region of interest" description="Disordered" evidence="1">
    <location>
        <begin position="71"/>
        <end position="126"/>
    </location>
</feature>
<dbReference type="OrthoDB" id="5376052at2759"/>
<comment type="caution">
    <text evidence="2">The sequence shown here is derived from an EMBL/GenBank/DDBJ whole genome shotgun (WGS) entry which is preliminary data.</text>
</comment>
<name>A0A8H7E7S7_9EURO</name>
<evidence type="ECO:0000313" key="3">
    <source>
        <dbReference type="Proteomes" id="UP000606974"/>
    </source>
</evidence>
<dbReference type="AlphaFoldDB" id="A0A8H7E7S7"/>
<evidence type="ECO:0000313" key="2">
    <source>
        <dbReference type="EMBL" id="KAF7510056.1"/>
    </source>
</evidence>
<gene>
    <name evidence="2" type="ORF">GJ744_007160</name>
</gene>
<accession>A0A8H7E7S7</accession>
<sequence length="294" mass="32153">MLFILDQIEVSPYVGGVRATIKYASTEKGRSLGCGRVMVEIWSEDLIDLRRWCPDMTACSTDICVQIQKSKKKSAHPTQIQEERGSIADPSSLVSASQQRAYPPASSISQYPGTQGGATQQGTPLSVDAASGVTDQQIPSGNQFWHNPPSAVHFTSRDRCNDDEVLQQPASDSRGTKTNSRRVKQRVLLYVLENSSVRALQAMIILALDLTGSVNGPPAWNLLALITRNTVLLGLAAESTSSMSSPTRPSIYTLGATVLSEPETWIEARRDEGCSGERTYWIDMRQYLLLSTSD</sequence>
<proteinExistence type="predicted"/>
<keyword evidence="3" id="KW-1185">Reference proteome</keyword>
<feature type="compositionally biased region" description="Polar residues" evidence="1">
    <location>
        <begin position="92"/>
        <end position="112"/>
    </location>
</feature>
<protein>
    <submittedName>
        <fullName evidence="2">Uncharacterized protein</fullName>
    </submittedName>
</protein>
<organism evidence="2 3">
    <name type="scientific">Endocarpon pusillum</name>
    <dbReference type="NCBI Taxonomy" id="364733"/>
    <lineage>
        <taxon>Eukaryota</taxon>
        <taxon>Fungi</taxon>
        <taxon>Dikarya</taxon>
        <taxon>Ascomycota</taxon>
        <taxon>Pezizomycotina</taxon>
        <taxon>Eurotiomycetes</taxon>
        <taxon>Chaetothyriomycetidae</taxon>
        <taxon>Verrucariales</taxon>
        <taxon>Verrucariaceae</taxon>
        <taxon>Endocarpon</taxon>
    </lineage>
</organism>